<reference evidence="2" key="1">
    <citation type="journal article" date="2023" name="Nat. Plants">
        <title>Single-cell RNA sequencing provides a high-resolution roadmap for understanding the multicellular compartmentation of specialized metabolism.</title>
        <authorList>
            <person name="Sun S."/>
            <person name="Shen X."/>
            <person name="Li Y."/>
            <person name="Li Y."/>
            <person name="Wang S."/>
            <person name="Li R."/>
            <person name="Zhang H."/>
            <person name="Shen G."/>
            <person name="Guo B."/>
            <person name="Wei J."/>
            <person name="Xu J."/>
            <person name="St-Pierre B."/>
            <person name="Chen S."/>
            <person name="Sun C."/>
        </authorList>
    </citation>
    <scope>NUCLEOTIDE SEQUENCE [LARGE SCALE GENOMIC DNA]</scope>
</reference>
<evidence type="ECO:0000313" key="1">
    <source>
        <dbReference type="EMBL" id="KAI5668983.1"/>
    </source>
</evidence>
<dbReference type="EMBL" id="CM044704">
    <property type="protein sequence ID" value="KAI5668983.1"/>
    <property type="molecule type" value="Genomic_DNA"/>
</dbReference>
<gene>
    <name evidence="1" type="ORF">M9H77_18836</name>
</gene>
<comment type="caution">
    <text evidence="1">The sequence shown here is derived from an EMBL/GenBank/DDBJ whole genome shotgun (WGS) entry which is preliminary data.</text>
</comment>
<organism evidence="1 2">
    <name type="scientific">Catharanthus roseus</name>
    <name type="common">Madagascar periwinkle</name>
    <name type="synonym">Vinca rosea</name>
    <dbReference type="NCBI Taxonomy" id="4058"/>
    <lineage>
        <taxon>Eukaryota</taxon>
        <taxon>Viridiplantae</taxon>
        <taxon>Streptophyta</taxon>
        <taxon>Embryophyta</taxon>
        <taxon>Tracheophyta</taxon>
        <taxon>Spermatophyta</taxon>
        <taxon>Magnoliopsida</taxon>
        <taxon>eudicotyledons</taxon>
        <taxon>Gunneridae</taxon>
        <taxon>Pentapetalae</taxon>
        <taxon>asterids</taxon>
        <taxon>lamiids</taxon>
        <taxon>Gentianales</taxon>
        <taxon>Apocynaceae</taxon>
        <taxon>Rauvolfioideae</taxon>
        <taxon>Vinceae</taxon>
        <taxon>Catharanthinae</taxon>
        <taxon>Catharanthus</taxon>
    </lineage>
</organism>
<evidence type="ECO:0000313" key="2">
    <source>
        <dbReference type="Proteomes" id="UP001060085"/>
    </source>
</evidence>
<sequence length="225" mass="24562">MAAISQFSCFSCVNRSLLHRFHARSYPSLRSKGLVVMSSDDRTTGLSSKEIKAELSYRENAIKSKNGSSLKSYSDLEETVTKKLETEPTQEPVLGQQKRAAKIHDFCFGIPYGGIVLFGGFVGFVFSRNPANLGTGIFFGGPLLALSTLSLKIWRKGKSSLPYILGQAVLAGYLMWRSIQTYSLTNKLLPSGFHAAISAAMLCFYSYVVLSGGNPPPKKRLSVTA</sequence>
<keyword evidence="2" id="KW-1185">Reference proteome</keyword>
<dbReference type="Proteomes" id="UP001060085">
    <property type="component" value="Linkage Group LG04"/>
</dbReference>
<proteinExistence type="predicted"/>
<name>A0ACC0B8S2_CATRO</name>
<protein>
    <submittedName>
        <fullName evidence="1">Uncharacterized protein</fullName>
    </submittedName>
</protein>
<accession>A0ACC0B8S2</accession>